<dbReference type="InterPro" id="IPR036135">
    <property type="entry name" value="MoeA_linker/N_sf"/>
</dbReference>
<dbReference type="NCBIfam" id="NF011068">
    <property type="entry name" value="PRK14498.1"/>
    <property type="match status" value="1"/>
</dbReference>
<dbReference type="InterPro" id="IPR024370">
    <property type="entry name" value="PBP_domain"/>
</dbReference>
<reference evidence="12 13" key="1">
    <citation type="submission" date="2016-02" db="EMBL/GenBank/DDBJ databases">
        <title>Genome sequence of Clostridium thermobutyricum DSM 4928.</title>
        <authorList>
            <person name="Poehlein A."/>
            <person name="Daniel R."/>
        </authorList>
    </citation>
    <scope>NUCLEOTIDE SEQUENCE [LARGE SCALE GENOMIC DNA]</scope>
    <source>
        <strain evidence="12 13">DSM 4928</strain>
    </source>
</reference>
<dbReference type="GO" id="GO:0061599">
    <property type="term" value="F:molybdopterin molybdotransferase activity"/>
    <property type="evidence" value="ECO:0007669"/>
    <property type="project" value="UniProtKB-UniRule"/>
</dbReference>
<comment type="catalytic activity">
    <reaction evidence="9">
        <text>adenylyl-molybdopterin + molybdate = Mo-molybdopterin + AMP + H(+)</text>
        <dbReference type="Rhea" id="RHEA:35047"/>
        <dbReference type="ChEBI" id="CHEBI:15378"/>
        <dbReference type="ChEBI" id="CHEBI:36264"/>
        <dbReference type="ChEBI" id="CHEBI:62727"/>
        <dbReference type="ChEBI" id="CHEBI:71302"/>
        <dbReference type="ChEBI" id="CHEBI:456215"/>
        <dbReference type="EC" id="2.10.1.1"/>
    </reaction>
</comment>
<dbReference type="Gene3D" id="3.40.980.10">
    <property type="entry name" value="MoaB/Mog-like domain"/>
    <property type="match status" value="1"/>
</dbReference>
<evidence type="ECO:0000256" key="6">
    <source>
        <dbReference type="ARBA" id="ARBA00021108"/>
    </source>
</evidence>
<comment type="cofactor">
    <cofactor evidence="10">
        <name>Mg(2+)</name>
        <dbReference type="ChEBI" id="CHEBI:18420"/>
    </cofactor>
</comment>
<feature type="domain" description="MoaB/Mog" evidence="11">
    <location>
        <begin position="172"/>
        <end position="309"/>
    </location>
</feature>
<dbReference type="InterPro" id="IPR005110">
    <property type="entry name" value="MoeA_linker/N"/>
</dbReference>
<dbReference type="Gene3D" id="3.40.190.10">
    <property type="entry name" value="Periplasmic binding protein-like II"/>
    <property type="match status" value="1"/>
</dbReference>
<dbReference type="EC" id="2.10.1.1" evidence="5 10"/>
<dbReference type="Gene3D" id="2.40.340.10">
    <property type="entry name" value="MoeA, C-terminal, domain IV"/>
    <property type="match status" value="1"/>
</dbReference>
<dbReference type="PANTHER" id="PTHR10192:SF16">
    <property type="entry name" value="MOLYBDOPTERIN MOLYBDENUMTRANSFERASE"/>
    <property type="match status" value="1"/>
</dbReference>
<dbReference type="NCBIfam" id="TIGR00177">
    <property type="entry name" value="molyb_syn"/>
    <property type="match status" value="1"/>
</dbReference>
<dbReference type="PROSITE" id="PS01079">
    <property type="entry name" value="MOCF_BIOSYNTHESIS_2"/>
    <property type="match status" value="1"/>
</dbReference>
<keyword evidence="10" id="KW-0479">Metal-binding</keyword>
<dbReference type="UniPathway" id="UPA00344"/>
<comment type="similarity">
    <text evidence="4 10">Belongs to the MoeA family.</text>
</comment>
<comment type="pathway">
    <text evidence="3 10">Cofactor biosynthesis; molybdopterin biosynthesis.</text>
</comment>
<dbReference type="Proteomes" id="UP000191448">
    <property type="component" value="Unassembled WGS sequence"/>
</dbReference>
<dbReference type="Pfam" id="PF03453">
    <property type="entry name" value="MoeA_N"/>
    <property type="match status" value="1"/>
</dbReference>
<evidence type="ECO:0000256" key="3">
    <source>
        <dbReference type="ARBA" id="ARBA00005046"/>
    </source>
</evidence>
<dbReference type="SUPFAM" id="SSF63882">
    <property type="entry name" value="MoeA N-terminal region -like"/>
    <property type="match status" value="1"/>
</dbReference>
<dbReference type="SMART" id="SM00852">
    <property type="entry name" value="MoCF_biosynth"/>
    <property type="match status" value="1"/>
</dbReference>
<evidence type="ECO:0000256" key="10">
    <source>
        <dbReference type="RuleBase" id="RU365090"/>
    </source>
</evidence>
<evidence type="ECO:0000259" key="11">
    <source>
        <dbReference type="SMART" id="SM00852"/>
    </source>
</evidence>
<dbReference type="Pfam" id="PF03454">
    <property type="entry name" value="MoeA_C"/>
    <property type="match status" value="1"/>
</dbReference>
<comment type="function">
    <text evidence="1 10">Catalyzes the insertion of molybdate into adenylated molybdopterin with the concomitant release of AMP.</text>
</comment>
<keyword evidence="8 10" id="KW-0501">Molybdenum cofactor biosynthesis</keyword>
<dbReference type="OrthoDB" id="9804758at2"/>
<evidence type="ECO:0000313" key="12">
    <source>
        <dbReference type="EMBL" id="OPX47149.1"/>
    </source>
</evidence>
<dbReference type="AlphaFoldDB" id="A0A1V4STE6"/>
<dbReference type="Pfam" id="PF12727">
    <property type="entry name" value="PBP_like"/>
    <property type="match status" value="1"/>
</dbReference>
<dbReference type="InterPro" id="IPR036425">
    <property type="entry name" value="MoaB/Mog-like_dom_sf"/>
</dbReference>
<dbReference type="RefSeq" id="WP_080023410.1">
    <property type="nucleotide sequence ID" value="NZ_LTAY01000057.1"/>
</dbReference>
<dbReference type="InterPro" id="IPR008284">
    <property type="entry name" value="MoCF_biosynth_CS"/>
</dbReference>
<evidence type="ECO:0000256" key="8">
    <source>
        <dbReference type="ARBA" id="ARBA00023150"/>
    </source>
</evidence>
<dbReference type="SUPFAM" id="SSF53218">
    <property type="entry name" value="Molybdenum cofactor biosynthesis proteins"/>
    <property type="match status" value="1"/>
</dbReference>
<sequence length="625" mass="69004">MRNVYIENKDPKEALALYLENLDIKASTEEISLRNALNRISSEPIFSKISSPQNHLAAMDGICVNSSITSLASEINPLKLYENKDFIYVNTGNVIPDRFDSVIMIEDVLERDGFIEIISPSKPWQHIRPIGEDIVKGEMVIPSNYKIDSFALGSLAASGNFKVKVYKNPTVSILVTGSEIVSSLENANKGTIIDSNSYMLSGLVSEFGGNPIIYEPIPDIYESIKSEIISAVKKSDIVIINAGSSAGTHDYTVHIIRELGKVFTHGVALKPGKPTILGEIEDTPVIGIPGYPVSAYVSFKEFVVPVINSFLNKNISYQNKIEGILTKKIPSSFKYRELVRVNTGIVNNKIIATPIARGAGITTSLLKADGIIEIDRSLEGLNTGDKVEISLLKPIEKIKENILSIGSHDILMDILRDFIPITSSHVGSLGGIMALKQNQCHLAPIHLLDSKTGEYNISYVKQYFKEPMVLIKGVKRIQGFMVKKGNPKNITSIKDLTNPNIKFVNRQRGAGTRILLDFLLSQNNISKDQIIGYEREMLTHMSVAAEVNSNKVDVGLGVYSAAKEMNLDFIPVGNEEYDFLIKKSSLEFLSPFIKALKSKEFKAALENLGGYEFTNSGELIYINEH</sequence>
<comment type="caution">
    <text evidence="12">The sequence shown here is derived from an EMBL/GenBank/DDBJ whole genome shotgun (WGS) entry which is preliminary data.</text>
</comment>
<evidence type="ECO:0000256" key="7">
    <source>
        <dbReference type="ARBA" id="ARBA00022505"/>
    </source>
</evidence>
<evidence type="ECO:0000256" key="1">
    <source>
        <dbReference type="ARBA" id="ARBA00002901"/>
    </source>
</evidence>
<dbReference type="InterPro" id="IPR005111">
    <property type="entry name" value="MoeA_C_domain_IV"/>
</dbReference>
<proteinExistence type="inferred from homology"/>
<dbReference type="Gene3D" id="2.170.190.11">
    <property type="entry name" value="Molybdopterin biosynthesis moea protein, domain 3"/>
    <property type="match status" value="1"/>
</dbReference>
<dbReference type="InterPro" id="IPR001453">
    <property type="entry name" value="MoaB/Mog_dom"/>
</dbReference>
<evidence type="ECO:0000256" key="5">
    <source>
        <dbReference type="ARBA" id="ARBA00013269"/>
    </source>
</evidence>
<comment type="function">
    <text evidence="2">May be involved in the biosynthesis of molybdopterin.</text>
</comment>
<dbReference type="PANTHER" id="PTHR10192">
    <property type="entry name" value="MOLYBDOPTERIN BIOSYNTHESIS PROTEIN"/>
    <property type="match status" value="1"/>
</dbReference>
<dbReference type="CDD" id="cd00887">
    <property type="entry name" value="MoeA"/>
    <property type="match status" value="1"/>
</dbReference>
<dbReference type="GO" id="GO:0046872">
    <property type="term" value="F:metal ion binding"/>
    <property type="evidence" value="ECO:0007669"/>
    <property type="project" value="UniProtKB-UniRule"/>
</dbReference>
<evidence type="ECO:0000256" key="2">
    <source>
        <dbReference type="ARBA" id="ARBA00003487"/>
    </source>
</evidence>
<dbReference type="EMBL" id="LTAY01000057">
    <property type="protein sequence ID" value="OPX47149.1"/>
    <property type="molecule type" value="Genomic_DNA"/>
</dbReference>
<evidence type="ECO:0000256" key="4">
    <source>
        <dbReference type="ARBA" id="ARBA00010763"/>
    </source>
</evidence>
<protein>
    <recommendedName>
        <fullName evidence="6 10">Molybdopterin molybdenumtransferase</fullName>
        <ecNumber evidence="5 10">2.10.1.1</ecNumber>
    </recommendedName>
</protein>
<evidence type="ECO:0000256" key="9">
    <source>
        <dbReference type="ARBA" id="ARBA00047317"/>
    </source>
</evidence>
<keyword evidence="10 12" id="KW-0808">Transferase</keyword>
<dbReference type="GO" id="GO:0006777">
    <property type="term" value="P:Mo-molybdopterin cofactor biosynthetic process"/>
    <property type="evidence" value="ECO:0007669"/>
    <property type="project" value="UniProtKB-UniRule"/>
</dbReference>
<dbReference type="InterPro" id="IPR036688">
    <property type="entry name" value="MoeA_C_domain_IV_sf"/>
</dbReference>
<dbReference type="SUPFAM" id="SSF53850">
    <property type="entry name" value="Periplasmic binding protein-like II"/>
    <property type="match status" value="1"/>
</dbReference>
<dbReference type="GO" id="GO:0005829">
    <property type="term" value="C:cytosol"/>
    <property type="evidence" value="ECO:0007669"/>
    <property type="project" value="TreeGrafter"/>
</dbReference>
<dbReference type="Pfam" id="PF00994">
    <property type="entry name" value="MoCF_biosynth"/>
    <property type="match status" value="1"/>
</dbReference>
<keyword evidence="7 10" id="KW-0500">Molybdenum</keyword>
<gene>
    <name evidence="12" type="primary">moeA_4</name>
    <name evidence="12" type="ORF">CLTHE_21570</name>
</gene>
<organism evidence="12 13">
    <name type="scientific">Clostridium thermobutyricum DSM 4928</name>
    <dbReference type="NCBI Taxonomy" id="1121339"/>
    <lineage>
        <taxon>Bacteria</taxon>
        <taxon>Bacillati</taxon>
        <taxon>Bacillota</taxon>
        <taxon>Clostridia</taxon>
        <taxon>Eubacteriales</taxon>
        <taxon>Clostridiaceae</taxon>
        <taxon>Clostridium</taxon>
    </lineage>
</organism>
<accession>A0A1V4STE6</accession>
<dbReference type="InterPro" id="IPR038987">
    <property type="entry name" value="MoeA-like"/>
</dbReference>
<dbReference type="SUPFAM" id="SSF63867">
    <property type="entry name" value="MoeA C-terminal domain-like"/>
    <property type="match status" value="1"/>
</dbReference>
<name>A0A1V4STE6_9CLOT</name>
<dbReference type="Gene3D" id="3.90.105.10">
    <property type="entry name" value="Molybdopterin biosynthesis moea protein, domain 2"/>
    <property type="match status" value="1"/>
</dbReference>
<keyword evidence="10" id="KW-0460">Magnesium</keyword>
<evidence type="ECO:0000313" key="13">
    <source>
        <dbReference type="Proteomes" id="UP000191448"/>
    </source>
</evidence>